<dbReference type="Proteomes" id="UP001293254">
    <property type="component" value="Unassembled WGS sequence"/>
</dbReference>
<proteinExistence type="predicted"/>
<feature type="transmembrane region" description="Helical" evidence="1">
    <location>
        <begin position="399"/>
        <end position="423"/>
    </location>
</feature>
<dbReference type="AlphaFoldDB" id="A0AAE1YGJ5"/>
<dbReference type="Pfam" id="PF03140">
    <property type="entry name" value="DUF247"/>
    <property type="match status" value="1"/>
</dbReference>
<accession>A0AAE1YGJ5</accession>
<protein>
    <submittedName>
        <fullName evidence="2">Uncharacterized protein</fullName>
    </submittedName>
</protein>
<reference evidence="2" key="2">
    <citation type="journal article" date="2024" name="Plant">
        <title>Genomic evolution and insights into agronomic trait innovations of Sesamum species.</title>
        <authorList>
            <person name="Miao H."/>
            <person name="Wang L."/>
            <person name="Qu L."/>
            <person name="Liu H."/>
            <person name="Sun Y."/>
            <person name="Le M."/>
            <person name="Wang Q."/>
            <person name="Wei S."/>
            <person name="Zheng Y."/>
            <person name="Lin W."/>
            <person name="Duan Y."/>
            <person name="Cao H."/>
            <person name="Xiong S."/>
            <person name="Wang X."/>
            <person name="Wei L."/>
            <person name="Li C."/>
            <person name="Ma Q."/>
            <person name="Ju M."/>
            <person name="Zhao R."/>
            <person name="Li G."/>
            <person name="Mu C."/>
            <person name="Tian Q."/>
            <person name="Mei H."/>
            <person name="Zhang T."/>
            <person name="Gao T."/>
            <person name="Zhang H."/>
        </authorList>
    </citation>
    <scope>NUCLEOTIDE SEQUENCE</scope>
    <source>
        <strain evidence="2">3651</strain>
    </source>
</reference>
<evidence type="ECO:0000313" key="3">
    <source>
        <dbReference type="Proteomes" id="UP001293254"/>
    </source>
</evidence>
<comment type="caution">
    <text evidence="2">The sequence shown here is derived from an EMBL/GenBank/DDBJ whole genome shotgun (WGS) entry which is preliminary data.</text>
</comment>
<evidence type="ECO:0000256" key="1">
    <source>
        <dbReference type="SAM" id="Phobius"/>
    </source>
</evidence>
<evidence type="ECO:0000313" key="2">
    <source>
        <dbReference type="EMBL" id="KAK4429895.1"/>
    </source>
</evidence>
<dbReference type="InterPro" id="IPR004158">
    <property type="entry name" value="DUF247_pln"/>
</dbReference>
<organism evidence="2 3">
    <name type="scientific">Sesamum alatum</name>
    <dbReference type="NCBI Taxonomy" id="300844"/>
    <lineage>
        <taxon>Eukaryota</taxon>
        <taxon>Viridiplantae</taxon>
        <taxon>Streptophyta</taxon>
        <taxon>Embryophyta</taxon>
        <taxon>Tracheophyta</taxon>
        <taxon>Spermatophyta</taxon>
        <taxon>Magnoliopsida</taxon>
        <taxon>eudicotyledons</taxon>
        <taxon>Gunneridae</taxon>
        <taxon>Pentapetalae</taxon>
        <taxon>asterids</taxon>
        <taxon>lamiids</taxon>
        <taxon>Lamiales</taxon>
        <taxon>Pedaliaceae</taxon>
        <taxon>Sesamum</taxon>
    </lineage>
</organism>
<gene>
    <name evidence="2" type="ORF">Salat_1290200</name>
</gene>
<keyword evidence="1" id="KW-0812">Transmembrane</keyword>
<keyword evidence="3" id="KW-1185">Reference proteome</keyword>
<sequence length="426" mass="49980">MQSNKGAEAFTLISHELSELSKAQTQRSIYRVHKYLRNVNSQCYEPDTVAIGPYHSGKDNLKMMEEHKLRYLQLLLGRKKENVERYISAMGELEQEARNCYADPIHLNSAKFIKMLVLDGCFIIELVRKRHKRDPTCKNDPIFKMGWIMNSLQRDIILFENQIPFFVLRRLFDLIEGPNQYDKLIHRLLFFCHNLYPGGRLKYKTERSPEEIMHVLDLVHGNWIPSVKEVNVNVNVDETDRTREWRFIHSATELTNANVAFQKRKSDDFFKVEFDDGLMQMPPLTIEDRTECFFRNLIAYEQYFQGTRPNFVTDYVKLLDCLIDSSKDVDILCECEIIDNWLGDNEVVADIFNRLTLSITGPDQHFVYTDVFDKVNAHYGKRRNKAMATLRRDYFNSPWAYFSFFAALAILLLTVAQTVFSALQVF</sequence>
<keyword evidence="1" id="KW-1133">Transmembrane helix</keyword>
<reference evidence="2" key="1">
    <citation type="submission" date="2020-06" db="EMBL/GenBank/DDBJ databases">
        <authorList>
            <person name="Li T."/>
            <person name="Hu X."/>
            <person name="Zhang T."/>
            <person name="Song X."/>
            <person name="Zhang H."/>
            <person name="Dai N."/>
            <person name="Sheng W."/>
            <person name="Hou X."/>
            <person name="Wei L."/>
        </authorList>
    </citation>
    <scope>NUCLEOTIDE SEQUENCE</scope>
    <source>
        <strain evidence="2">3651</strain>
        <tissue evidence="2">Leaf</tissue>
    </source>
</reference>
<keyword evidence="1" id="KW-0472">Membrane</keyword>
<dbReference type="PANTHER" id="PTHR31170:SF17">
    <property type="match status" value="1"/>
</dbReference>
<dbReference type="EMBL" id="JACGWO010000004">
    <property type="protein sequence ID" value="KAK4429895.1"/>
    <property type="molecule type" value="Genomic_DNA"/>
</dbReference>
<name>A0AAE1YGJ5_9LAMI</name>
<dbReference type="PANTHER" id="PTHR31170">
    <property type="entry name" value="BNAC04G53230D PROTEIN"/>
    <property type="match status" value="1"/>
</dbReference>